<dbReference type="EMBL" id="JBDFQZ010000013">
    <property type="protein sequence ID" value="KAK9669946.1"/>
    <property type="molecule type" value="Genomic_DNA"/>
</dbReference>
<dbReference type="SUPFAM" id="SSF56219">
    <property type="entry name" value="DNase I-like"/>
    <property type="match status" value="1"/>
</dbReference>
<dbReference type="Proteomes" id="UP001443914">
    <property type="component" value="Unassembled WGS sequence"/>
</dbReference>
<dbReference type="PANTHER" id="PTHR33710:SF62">
    <property type="entry name" value="DUF4283 DOMAIN PROTEIN"/>
    <property type="match status" value="1"/>
</dbReference>
<sequence length="131" mass="15225">MDGFRHAINDCGLRDLGYEGDPFTWKRGNCVDNIIRERLDRFLATDDWCSLFPNSQVTHFPQKNSDHSLILLDVSGLRAEGNDIRGRRGFRFEAFWADSSDCEEIVQRHWKLSTEDPHGKIVCARELKKWA</sequence>
<dbReference type="AlphaFoldDB" id="A0AAW1GYN2"/>
<dbReference type="Gene3D" id="3.60.10.10">
    <property type="entry name" value="Endonuclease/exonuclease/phosphatase"/>
    <property type="match status" value="1"/>
</dbReference>
<comment type="caution">
    <text evidence="1">The sequence shown here is derived from an EMBL/GenBank/DDBJ whole genome shotgun (WGS) entry which is preliminary data.</text>
</comment>
<accession>A0AAW1GYN2</accession>
<protein>
    <recommendedName>
        <fullName evidence="3">Endonuclease/exonuclease/phosphatase domain-containing protein</fullName>
    </recommendedName>
</protein>
<evidence type="ECO:0000313" key="1">
    <source>
        <dbReference type="EMBL" id="KAK9669946.1"/>
    </source>
</evidence>
<name>A0AAW1GYN2_SAPOF</name>
<organism evidence="1 2">
    <name type="scientific">Saponaria officinalis</name>
    <name type="common">Common soapwort</name>
    <name type="synonym">Lychnis saponaria</name>
    <dbReference type="NCBI Taxonomy" id="3572"/>
    <lineage>
        <taxon>Eukaryota</taxon>
        <taxon>Viridiplantae</taxon>
        <taxon>Streptophyta</taxon>
        <taxon>Embryophyta</taxon>
        <taxon>Tracheophyta</taxon>
        <taxon>Spermatophyta</taxon>
        <taxon>Magnoliopsida</taxon>
        <taxon>eudicotyledons</taxon>
        <taxon>Gunneridae</taxon>
        <taxon>Pentapetalae</taxon>
        <taxon>Caryophyllales</taxon>
        <taxon>Caryophyllaceae</taxon>
        <taxon>Caryophylleae</taxon>
        <taxon>Saponaria</taxon>
    </lineage>
</organism>
<dbReference type="InterPro" id="IPR036691">
    <property type="entry name" value="Endo/exonu/phosph_ase_sf"/>
</dbReference>
<reference evidence="1" key="1">
    <citation type="submission" date="2024-03" db="EMBL/GenBank/DDBJ databases">
        <title>WGS assembly of Saponaria officinalis var. Norfolk2.</title>
        <authorList>
            <person name="Jenkins J."/>
            <person name="Shu S."/>
            <person name="Grimwood J."/>
            <person name="Barry K."/>
            <person name="Goodstein D."/>
            <person name="Schmutz J."/>
            <person name="Leebens-Mack J."/>
            <person name="Osbourn A."/>
        </authorList>
    </citation>
    <scope>NUCLEOTIDE SEQUENCE [LARGE SCALE GENOMIC DNA]</scope>
    <source>
        <strain evidence="1">JIC</strain>
    </source>
</reference>
<gene>
    <name evidence="1" type="ORF">RND81_13G166200</name>
</gene>
<proteinExistence type="predicted"/>
<evidence type="ECO:0000313" key="2">
    <source>
        <dbReference type="Proteomes" id="UP001443914"/>
    </source>
</evidence>
<dbReference type="PANTHER" id="PTHR33710">
    <property type="entry name" value="BNAC02G09200D PROTEIN"/>
    <property type="match status" value="1"/>
</dbReference>
<keyword evidence="2" id="KW-1185">Reference proteome</keyword>
<evidence type="ECO:0008006" key="3">
    <source>
        <dbReference type="Google" id="ProtNLM"/>
    </source>
</evidence>